<dbReference type="InterPro" id="IPR029058">
    <property type="entry name" value="AB_hydrolase_fold"/>
</dbReference>
<organism evidence="2 3">
    <name type="scientific">Pseudonocardia kongjuensis</name>
    <dbReference type="NCBI Taxonomy" id="102227"/>
    <lineage>
        <taxon>Bacteria</taxon>
        <taxon>Bacillati</taxon>
        <taxon>Actinomycetota</taxon>
        <taxon>Actinomycetes</taxon>
        <taxon>Pseudonocardiales</taxon>
        <taxon>Pseudonocardiaceae</taxon>
        <taxon>Pseudonocardia</taxon>
    </lineage>
</organism>
<gene>
    <name evidence="2" type="ORF">GCM10009613_16580</name>
</gene>
<keyword evidence="3" id="KW-1185">Reference proteome</keyword>
<dbReference type="Pfam" id="PF06259">
    <property type="entry name" value="Abhydrolase_8"/>
    <property type="match status" value="1"/>
</dbReference>
<dbReference type="Proteomes" id="UP001501414">
    <property type="component" value="Unassembled WGS sequence"/>
</dbReference>
<reference evidence="2 3" key="1">
    <citation type="journal article" date="2019" name="Int. J. Syst. Evol. Microbiol.">
        <title>The Global Catalogue of Microorganisms (GCM) 10K type strain sequencing project: providing services to taxonomists for standard genome sequencing and annotation.</title>
        <authorList>
            <consortium name="The Broad Institute Genomics Platform"/>
            <consortium name="The Broad Institute Genome Sequencing Center for Infectious Disease"/>
            <person name="Wu L."/>
            <person name="Ma J."/>
        </authorList>
    </citation>
    <scope>NUCLEOTIDE SEQUENCE [LARGE SCALE GENOMIC DNA]</scope>
    <source>
        <strain evidence="2 3">JCM 11896</strain>
    </source>
</reference>
<evidence type="ECO:0000313" key="3">
    <source>
        <dbReference type="Proteomes" id="UP001501414"/>
    </source>
</evidence>
<dbReference type="SUPFAM" id="SSF53474">
    <property type="entry name" value="alpha/beta-Hydrolases"/>
    <property type="match status" value="1"/>
</dbReference>
<protein>
    <recommendedName>
        <fullName evidence="1">DUF1023 domain-containing protein</fullName>
    </recommendedName>
</protein>
<evidence type="ECO:0000313" key="2">
    <source>
        <dbReference type="EMBL" id="GAA1384954.1"/>
    </source>
</evidence>
<accession>A0ABN1XNV9</accession>
<dbReference type="InterPro" id="IPR010427">
    <property type="entry name" value="DUF1023"/>
</dbReference>
<comment type="caution">
    <text evidence="2">The sequence shown here is derived from an EMBL/GenBank/DDBJ whole genome shotgun (WGS) entry which is preliminary data.</text>
</comment>
<name>A0ABN1XNV9_9PSEU</name>
<dbReference type="RefSeq" id="WP_344020075.1">
    <property type="nucleotide sequence ID" value="NZ_BAAAJK010000006.1"/>
</dbReference>
<dbReference type="EMBL" id="BAAAJK010000006">
    <property type="protein sequence ID" value="GAA1384954.1"/>
    <property type="molecule type" value="Genomic_DNA"/>
</dbReference>
<feature type="domain" description="DUF1023" evidence="1">
    <location>
        <begin position="286"/>
        <end position="448"/>
    </location>
</feature>
<sequence>MPTLTELLAADPGAWLRRSRSWDALADRLAARADDLGRAGTAALPGRWAGADADRAREQQDALRSRLVAGSAVATRAGDVLGRHAGEVLAAQRRIVVAALAVHPLLDVDLGSGTVSVPSVVRGAATALPAGVAATAGLLMVESLRFGAAVRAALADAARSDAVATAALHALRPAPGGAPAVAPAGVGAARAWWTGLPDGERDRLTRTRPELVGGTDGIPPAARDRANRIRLDAERSRLRAHADRLRLLGDDRGAARAEADLAGLAAVHHRLAAGDALLLDLAGGTGNGQVVLAVGDPERAAHVVTHVPGTGAGWASAGEDLRRIDATRDAARAAGPDGEVAAVLWTGYRTPADLMAATDPREAGRAAADLRRFQEGLRSGHDGPVHLTAVGHSYGSLVLGRAAGPGIAVDDVVFVGSPGVGAGKAGELGVPDGRVWATTAANDPIRLAPGPELFGTSRGFGPTGSVHGADPAGPGFGATVFESAPGPLGRSLHDDPATPTDESEWASAHSAYWDPGTPALHTIGRIVAGTARG</sequence>
<proteinExistence type="predicted"/>
<evidence type="ECO:0000259" key="1">
    <source>
        <dbReference type="Pfam" id="PF06259"/>
    </source>
</evidence>